<dbReference type="GeneID" id="6007758"/>
<dbReference type="Gene3D" id="3.30.70.1240">
    <property type="entry name" value="DOPA-like domains"/>
    <property type="match status" value="1"/>
</dbReference>
<dbReference type="OrthoDB" id="9970095at2759"/>
<dbReference type="Proteomes" id="UP000001861">
    <property type="component" value="Unassembled WGS sequence"/>
</dbReference>
<feature type="compositionally biased region" description="Polar residues" evidence="1">
    <location>
        <begin position="1"/>
        <end position="20"/>
    </location>
</feature>
<dbReference type="InterPro" id="IPR014980">
    <property type="entry name" value="DOPA_dioxygen"/>
</dbReference>
<dbReference type="RefSeq" id="XP_001831289.2">
    <property type="nucleotide sequence ID" value="XM_001831237.2"/>
</dbReference>
<sequence>MASSHLSSAVTSFNMSQPQWKSPLEGYENLPPLPDTINPDGKSLYNPPTDKLSDAYANFQKPIDSSNNGFDFHIYYRTEDEAETKFARELHERIRREFPEIRIYKFWDRAVVF</sequence>
<dbReference type="KEGG" id="cci:CC1G_00836"/>
<feature type="region of interest" description="Disordered" evidence="1">
    <location>
        <begin position="1"/>
        <end position="47"/>
    </location>
</feature>
<dbReference type="Pfam" id="PF08883">
    <property type="entry name" value="DOPA_dioxygen"/>
    <property type="match status" value="1"/>
</dbReference>
<dbReference type="InterPro" id="IPR023389">
    <property type="entry name" value="DOPA-like_sf"/>
</dbReference>
<dbReference type="AlphaFoldDB" id="A8N8W1"/>
<evidence type="ECO:0000313" key="2">
    <source>
        <dbReference type="EMBL" id="EAU90452.2"/>
    </source>
</evidence>
<proteinExistence type="predicted"/>
<reference evidence="2 3" key="1">
    <citation type="journal article" date="2010" name="Proc. Natl. Acad. Sci. U.S.A.">
        <title>Insights into evolution of multicellular fungi from the assembled chromosomes of the mushroom Coprinopsis cinerea (Coprinus cinereus).</title>
        <authorList>
            <person name="Stajich J.E."/>
            <person name="Wilke S.K."/>
            <person name="Ahren D."/>
            <person name="Au C.H."/>
            <person name="Birren B.W."/>
            <person name="Borodovsky M."/>
            <person name="Burns C."/>
            <person name="Canback B."/>
            <person name="Casselton L.A."/>
            <person name="Cheng C.K."/>
            <person name="Deng J."/>
            <person name="Dietrich F.S."/>
            <person name="Fargo D.C."/>
            <person name="Farman M.L."/>
            <person name="Gathman A.C."/>
            <person name="Goldberg J."/>
            <person name="Guigo R."/>
            <person name="Hoegger P.J."/>
            <person name="Hooker J.B."/>
            <person name="Huggins A."/>
            <person name="James T.Y."/>
            <person name="Kamada T."/>
            <person name="Kilaru S."/>
            <person name="Kodira C."/>
            <person name="Kues U."/>
            <person name="Kupfer D."/>
            <person name="Kwan H.S."/>
            <person name="Lomsadze A."/>
            <person name="Li W."/>
            <person name="Lilly W.W."/>
            <person name="Ma L.J."/>
            <person name="Mackey A.J."/>
            <person name="Manning G."/>
            <person name="Martin F."/>
            <person name="Muraguchi H."/>
            <person name="Natvig D.O."/>
            <person name="Palmerini H."/>
            <person name="Ramesh M.A."/>
            <person name="Rehmeyer C.J."/>
            <person name="Roe B.A."/>
            <person name="Shenoy N."/>
            <person name="Stanke M."/>
            <person name="Ter-Hovhannisyan V."/>
            <person name="Tunlid A."/>
            <person name="Velagapudi R."/>
            <person name="Vision T.J."/>
            <person name="Zeng Q."/>
            <person name="Zolan M.E."/>
            <person name="Pukkila P.J."/>
        </authorList>
    </citation>
    <scope>NUCLEOTIDE SEQUENCE [LARGE SCALE GENOMIC DNA]</scope>
    <source>
        <strain evidence="3">Okayama-7 / 130 / ATCC MYA-4618 / FGSC 9003</strain>
    </source>
</reference>
<dbReference type="VEuPathDB" id="FungiDB:CC1G_00836"/>
<evidence type="ECO:0000256" key="1">
    <source>
        <dbReference type="SAM" id="MobiDB-lite"/>
    </source>
</evidence>
<accession>A8N8W1</accession>
<dbReference type="EMBL" id="AACS02000007">
    <property type="protein sequence ID" value="EAU90452.2"/>
    <property type="molecule type" value="Genomic_DNA"/>
</dbReference>
<organism evidence="2 3">
    <name type="scientific">Coprinopsis cinerea (strain Okayama-7 / 130 / ATCC MYA-4618 / FGSC 9003)</name>
    <name type="common">Inky cap fungus</name>
    <name type="synonym">Hormographiella aspergillata</name>
    <dbReference type="NCBI Taxonomy" id="240176"/>
    <lineage>
        <taxon>Eukaryota</taxon>
        <taxon>Fungi</taxon>
        <taxon>Dikarya</taxon>
        <taxon>Basidiomycota</taxon>
        <taxon>Agaricomycotina</taxon>
        <taxon>Agaricomycetes</taxon>
        <taxon>Agaricomycetidae</taxon>
        <taxon>Agaricales</taxon>
        <taxon>Agaricineae</taxon>
        <taxon>Psathyrellaceae</taxon>
        <taxon>Coprinopsis</taxon>
    </lineage>
</organism>
<evidence type="ECO:0008006" key="4">
    <source>
        <dbReference type="Google" id="ProtNLM"/>
    </source>
</evidence>
<dbReference type="HOGENOM" id="CLU_2133383_0_0_1"/>
<keyword evidence="3" id="KW-1185">Reference proteome</keyword>
<dbReference type="InParanoid" id="A8N8W1"/>
<evidence type="ECO:0000313" key="3">
    <source>
        <dbReference type="Proteomes" id="UP000001861"/>
    </source>
</evidence>
<dbReference type="PANTHER" id="PTHR36423:SF2">
    <property type="entry name" value="AFR070WP"/>
    <property type="match status" value="1"/>
</dbReference>
<name>A8N8W1_COPC7</name>
<comment type="caution">
    <text evidence="2">The sequence shown here is derived from an EMBL/GenBank/DDBJ whole genome shotgun (WGS) entry which is preliminary data.</text>
</comment>
<gene>
    <name evidence="2" type="ORF">CC1G_00836</name>
</gene>
<dbReference type="eggNOG" id="ENOG502S93P">
    <property type="taxonomic scope" value="Eukaryota"/>
</dbReference>
<dbReference type="PANTHER" id="PTHR36423">
    <property type="entry name" value="AFR070WP"/>
    <property type="match status" value="1"/>
</dbReference>
<dbReference type="SUPFAM" id="SSF143410">
    <property type="entry name" value="DOPA-like"/>
    <property type="match status" value="1"/>
</dbReference>
<protein>
    <recommendedName>
        <fullName evidence="4">DOPA 4,5-dioxygenase</fullName>
    </recommendedName>
</protein>